<dbReference type="InterPro" id="IPR036941">
    <property type="entry name" value="Rcpt_L-dom_sf"/>
</dbReference>
<keyword evidence="2" id="KW-0812">Transmembrane</keyword>
<comment type="caution">
    <text evidence="4">The sequence shown here is derived from an EMBL/GenBank/DDBJ whole genome shotgun (WGS) entry which is preliminary data.</text>
</comment>
<feature type="region of interest" description="Disordered" evidence="1">
    <location>
        <begin position="389"/>
        <end position="441"/>
    </location>
</feature>
<dbReference type="RefSeq" id="XP_070889101.1">
    <property type="nucleotide sequence ID" value="XM_071028432.1"/>
</dbReference>
<evidence type="ECO:0000313" key="5">
    <source>
        <dbReference type="Proteomes" id="UP001610432"/>
    </source>
</evidence>
<keyword evidence="2" id="KW-1133">Transmembrane helix</keyword>
<feature type="signal peptide" evidence="3">
    <location>
        <begin position="1"/>
        <end position="19"/>
    </location>
</feature>
<gene>
    <name evidence="4" type="ORF">BJX67DRAFT_346612</name>
</gene>
<feature type="transmembrane region" description="Helical" evidence="2">
    <location>
        <begin position="362"/>
        <end position="382"/>
    </location>
</feature>
<proteinExistence type="predicted"/>
<accession>A0ABR4M0G1</accession>
<name>A0ABR4M0G1_9EURO</name>
<dbReference type="Proteomes" id="UP001610432">
    <property type="component" value="Unassembled WGS sequence"/>
</dbReference>
<evidence type="ECO:0000256" key="3">
    <source>
        <dbReference type="SAM" id="SignalP"/>
    </source>
</evidence>
<sequence>MPSLWKTLLLGGFPISTAAQECRGWEAIKEPADLDKFANCEAWDGTLDIDYRFPGPLVLPNLVNITGTIKIEYHGHPPQGQHITSLEAPDLVSLGEDLLIDNMQPITRVSFPQLETIRSLTLTESGTDLTIDFPSLEEAGSISIFDYSSFASVNFDSLRTVSDDLTIQSCGQCNYPSTTPPSSFGISLPFLESAGFIQLAGAISSVTMPRLFSAGPPAHSEGTTSTNSGLRLDLNVLHDGYDLDFANLMSIDKQLYIQGDIESLQIPALQDTDASIHIDSGRSLSLNSPLISASNIELIGSIESASFPNLSEFSQITVNSRSNFNCGGFEDAITETSSYPDDNSTLVCDSPSGGGLALPAKIAIGVVVPVVAIVAALIIWQVRRARNNKRNRATGRNAHDNSSVSTPAPTYAEPERRTARTSRARTPSPPPPYSPQEGKGA</sequence>
<keyword evidence="2" id="KW-0472">Membrane</keyword>
<dbReference type="GeneID" id="98143504"/>
<dbReference type="SUPFAM" id="SSF52058">
    <property type="entry name" value="L domain-like"/>
    <property type="match status" value="1"/>
</dbReference>
<evidence type="ECO:0000313" key="4">
    <source>
        <dbReference type="EMBL" id="KAL2870122.1"/>
    </source>
</evidence>
<dbReference type="Gene3D" id="3.80.20.20">
    <property type="entry name" value="Receptor L-domain"/>
    <property type="match status" value="1"/>
</dbReference>
<keyword evidence="3" id="KW-0732">Signal</keyword>
<keyword evidence="5" id="KW-1185">Reference proteome</keyword>
<reference evidence="4 5" key="1">
    <citation type="submission" date="2024-07" db="EMBL/GenBank/DDBJ databases">
        <title>Section-level genome sequencing and comparative genomics of Aspergillus sections Usti and Cavernicolus.</title>
        <authorList>
            <consortium name="Lawrence Berkeley National Laboratory"/>
            <person name="Nybo J.L."/>
            <person name="Vesth T.C."/>
            <person name="Theobald S."/>
            <person name="Frisvad J.C."/>
            <person name="Larsen T.O."/>
            <person name="Kjaerboelling I."/>
            <person name="Rothschild-Mancinelli K."/>
            <person name="Lyhne E.K."/>
            <person name="Kogle M.E."/>
            <person name="Barry K."/>
            <person name="Clum A."/>
            <person name="Na H."/>
            <person name="Ledsgaard L."/>
            <person name="Lin J."/>
            <person name="Lipzen A."/>
            <person name="Kuo A."/>
            <person name="Riley R."/>
            <person name="Mondo S."/>
            <person name="Labutti K."/>
            <person name="Haridas S."/>
            <person name="Pangalinan J."/>
            <person name="Salamov A.A."/>
            <person name="Simmons B.A."/>
            <person name="Magnuson J.K."/>
            <person name="Chen J."/>
            <person name="Drula E."/>
            <person name="Henrissat B."/>
            <person name="Wiebenga A."/>
            <person name="Lubbers R.J."/>
            <person name="Gomes A.C."/>
            <person name="Macurrencykelacurrency M.R."/>
            <person name="Stajich J."/>
            <person name="Grigoriev I.V."/>
            <person name="Mortensen U.H."/>
            <person name="De Vries R.P."/>
            <person name="Baker S.E."/>
            <person name="Andersen M.R."/>
        </authorList>
    </citation>
    <scope>NUCLEOTIDE SEQUENCE [LARGE SCALE GENOMIC DNA]</scope>
    <source>
        <strain evidence="4 5">CBS 449.75</strain>
    </source>
</reference>
<protein>
    <submittedName>
        <fullName evidence="4">Uncharacterized protein</fullName>
    </submittedName>
</protein>
<organism evidence="4 5">
    <name type="scientific">Aspergillus lucknowensis</name>
    <dbReference type="NCBI Taxonomy" id="176173"/>
    <lineage>
        <taxon>Eukaryota</taxon>
        <taxon>Fungi</taxon>
        <taxon>Dikarya</taxon>
        <taxon>Ascomycota</taxon>
        <taxon>Pezizomycotina</taxon>
        <taxon>Eurotiomycetes</taxon>
        <taxon>Eurotiomycetidae</taxon>
        <taxon>Eurotiales</taxon>
        <taxon>Aspergillaceae</taxon>
        <taxon>Aspergillus</taxon>
        <taxon>Aspergillus subgen. Nidulantes</taxon>
    </lineage>
</organism>
<evidence type="ECO:0000256" key="2">
    <source>
        <dbReference type="SAM" id="Phobius"/>
    </source>
</evidence>
<evidence type="ECO:0000256" key="1">
    <source>
        <dbReference type="SAM" id="MobiDB-lite"/>
    </source>
</evidence>
<feature type="chain" id="PRO_5047133079" evidence="3">
    <location>
        <begin position="20"/>
        <end position="441"/>
    </location>
</feature>
<dbReference type="EMBL" id="JBFXLQ010000007">
    <property type="protein sequence ID" value="KAL2870122.1"/>
    <property type="molecule type" value="Genomic_DNA"/>
</dbReference>